<accession>A0A4P7N147</accession>
<sequence>MAHQAHALPWNTLASQVKHAVSYHTEPQRKDIFSVGKPNSTKEVEYFCRALAKRIREFSETERAKFAPKEEYQKRARAWKSGPNAKKVYPDKQDLDCQAPEDADFWFHEQLWGNPSLQQVEKWVNAQYGSRIARADTLKLMMIEAVGMKPALSSKIDAGAAEKLQKDMMDSLLLLANHPDADLPSLVNMHHGHHFGLSRVAEEGVRGYVYLNLILAMQENGSDICDHVVDENGVENKSRRKYMDTTSYKRMLDSVAGSYDGDAQNLVHWDFFYERTEDDWKRDTSKDVLADLDALKEYLKGVWKVLVVYDLVLREAGADPDIEDECRKMLNYSEPVAKYKLYRNYRKFLWYYNWVIQYVLCARLTDDYIS</sequence>
<evidence type="ECO:0000313" key="2">
    <source>
        <dbReference type="Proteomes" id="UP000294847"/>
    </source>
</evidence>
<name>A0A4P7N147_PYROR</name>
<evidence type="ECO:0000313" key="1">
    <source>
        <dbReference type="EMBL" id="QBZ53530.1"/>
    </source>
</evidence>
<dbReference type="EMBL" id="CP034204">
    <property type="protein sequence ID" value="QBZ53530.1"/>
    <property type="molecule type" value="Genomic_DNA"/>
</dbReference>
<organism evidence="1 2">
    <name type="scientific">Pyricularia oryzae</name>
    <name type="common">Rice blast fungus</name>
    <name type="synonym">Magnaporthe oryzae</name>
    <dbReference type="NCBI Taxonomy" id="318829"/>
    <lineage>
        <taxon>Eukaryota</taxon>
        <taxon>Fungi</taxon>
        <taxon>Dikarya</taxon>
        <taxon>Ascomycota</taxon>
        <taxon>Pezizomycotina</taxon>
        <taxon>Sordariomycetes</taxon>
        <taxon>Sordariomycetidae</taxon>
        <taxon>Magnaporthales</taxon>
        <taxon>Pyriculariaceae</taxon>
        <taxon>Pyricularia</taxon>
    </lineage>
</organism>
<proteinExistence type="predicted"/>
<protein>
    <submittedName>
        <fullName evidence="1">Uncharacterized protein</fullName>
    </submittedName>
</protein>
<dbReference type="AlphaFoldDB" id="A0A4P7N147"/>
<gene>
    <name evidence="1" type="ORF">PoMZ_09217</name>
</gene>
<reference evidence="1 2" key="1">
    <citation type="journal article" date="2019" name="Mol. Biol. Evol.">
        <title>Blast fungal genomes show frequent chromosomal changes, gene gains and losses, and effector gene turnover.</title>
        <authorList>
            <person name="Gomez Luciano L.B."/>
            <person name="Jason Tsai I."/>
            <person name="Chuma I."/>
            <person name="Tosa Y."/>
            <person name="Chen Y.H."/>
            <person name="Li J.Y."/>
            <person name="Li M.Y."/>
            <person name="Jade Lu M.Y."/>
            <person name="Nakayashiki H."/>
            <person name="Li W.H."/>
        </authorList>
    </citation>
    <scope>NUCLEOTIDE SEQUENCE [LARGE SCALE GENOMIC DNA]</scope>
    <source>
        <strain evidence="1">MZ5-1-6</strain>
    </source>
</reference>
<dbReference type="Proteomes" id="UP000294847">
    <property type="component" value="Chromosome 1"/>
</dbReference>